<proteinExistence type="predicted"/>
<dbReference type="GO" id="GO:0003676">
    <property type="term" value="F:nucleic acid binding"/>
    <property type="evidence" value="ECO:0007669"/>
    <property type="project" value="InterPro"/>
</dbReference>
<reference evidence="2" key="2">
    <citation type="journal article" date="2024" name="Plant">
        <title>Genomic evolution and insights into agronomic trait innovations of Sesamum species.</title>
        <authorList>
            <person name="Miao H."/>
            <person name="Wang L."/>
            <person name="Qu L."/>
            <person name="Liu H."/>
            <person name="Sun Y."/>
            <person name="Le M."/>
            <person name="Wang Q."/>
            <person name="Wei S."/>
            <person name="Zheng Y."/>
            <person name="Lin W."/>
            <person name="Duan Y."/>
            <person name="Cao H."/>
            <person name="Xiong S."/>
            <person name="Wang X."/>
            <person name="Wei L."/>
            <person name="Li C."/>
            <person name="Ma Q."/>
            <person name="Ju M."/>
            <person name="Zhao R."/>
            <person name="Li G."/>
            <person name="Mu C."/>
            <person name="Tian Q."/>
            <person name="Mei H."/>
            <person name="Zhang T."/>
            <person name="Gao T."/>
            <person name="Zhang H."/>
        </authorList>
    </citation>
    <scope>NUCLEOTIDE SEQUENCE</scope>
    <source>
        <strain evidence="2">G02</strain>
    </source>
</reference>
<dbReference type="InterPro" id="IPR036397">
    <property type="entry name" value="RNaseH_sf"/>
</dbReference>
<reference evidence="2" key="1">
    <citation type="submission" date="2020-06" db="EMBL/GenBank/DDBJ databases">
        <authorList>
            <person name="Li T."/>
            <person name="Hu X."/>
            <person name="Zhang T."/>
            <person name="Song X."/>
            <person name="Zhang H."/>
            <person name="Dai N."/>
            <person name="Sheng W."/>
            <person name="Hou X."/>
            <person name="Wei L."/>
        </authorList>
    </citation>
    <scope>NUCLEOTIDE SEQUENCE</scope>
    <source>
        <strain evidence="2">G02</strain>
        <tissue evidence="2">Leaf</tissue>
    </source>
</reference>
<keyword evidence="1" id="KW-0175">Coiled coil</keyword>
<dbReference type="AlphaFoldDB" id="A0AAW2J7Y8"/>
<feature type="coiled-coil region" evidence="1">
    <location>
        <begin position="42"/>
        <end position="69"/>
    </location>
</feature>
<dbReference type="PANTHER" id="PTHR48475">
    <property type="entry name" value="RIBONUCLEASE H"/>
    <property type="match status" value="1"/>
</dbReference>
<evidence type="ECO:0008006" key="3">
    <source>
        <dbReference type="Google" id="ProtNLM"/>
    </source>
</evidence>
<comment type="caution">
    <text evidence="2">The sequence shown here is derived from an EMBL/GenBank/DDBJ whole genome shotgun (WGS) entry which is preliminary data.</text>
</comment>
<gene>
    <name evidence="2" type="ORF">Sradi_7045000</name>
</gene>
<name>A0AAW2J7Y8_SESRA</name>
<dbReference type="Gene3D" id="3.30.420.10">
    <property type="entry name" value="Ribonuclease H-like superfamily/Ribonuclease H"/>
    <property type="match status" value="1"/>
</dbReference>
<evidence type="ECO:0000313" key="2">
    <source>
        <dbReference type="EMBL" id="KAL0290690.1"/>
    </source>
</evidence>
<accession>A0AAW2J7Y8</accession>
<evidence type="ECO:0000256" key="1">
    <source>
        <dbReference type="SAM" id="Coils"/>
    </source>
</evidence>
<dbReference type="EMBL" id="JACGWJ010000592">
    <property type="protein sequence ID" value="KAL0290690.1"/>
    <property type="molecule type" value="Genomic_DNA"/>
</dbReference>
<sequence length="191" mass="22490">MIKWVIELSEYDIFYQPRSVIKAQTLAKFVNEATLAEEDEVTKKVDNKYEVKEERMKEYLQEIGELSIRLKSFQLHQIPRMENAKADYLAQLDNSQVEIDWRKGLLDYLFHADEMETARLKSRAAKFSLLNCTLYKRSFSQHFLQCLLMEEKRNILQEIHEGSCGSRMGRIALPNKTLRAGYFGKPSRKMQ</sequence>
<organism evidence="2">
    <name type="scientific">Sesamum radiatum</name>
    <name type="common">Black benniseed</name>
    <dbReference type="NCBI Taxonomy" id="300843"/>
    <lineage>
        <taxon>Eukaryota</taxon>
        <taxon>Viridiplantae</taxon>
        <taxon>Streptophyta</taxon>
        <taxon>Embryophyta</taxon>
        <taxon>Tracheophyta</taxon>
        <taxon>Spermatophyta</taxon>
        <taxon>Magnoliopsida</taxon>
        <taxon>eudicotyledons</taxon>
        <taxon>Gunneridae</taxon>
        <taxon>Pentapetalae</taxon>
        <taxon>asterids</taxon>
        <taxon>lamiids</taxon>
        <taxon>Lamiales</taxon>
        <taxon>Pedaliaceae</taxon>
        <taxon>Sesamum</taxon>
    </lineage>
</organism>
<protein>
    <recommendedName>
        <fullName evidence="3">RNase H type-1 domain-containing protein</fullName>
    </recommendedName>
</protein>
<dbReference type="PANTHER" id="PTHR48475:SF2">
    <property type="entry name" value="RIBONUCLEASE H"/>
    <property type="match status" value="1"/>
</dbReference>